<dbReference type="GO" id="GO:0006537">
    <property type="term" value="P:glutamate biosynthetic process"/>
    <property type="evidence" value="ECO:0007669"/>
    <property type="project" value="UniProtKB-KW"/>
</dbReference>
<feature type="domain" description="Glutamine amidotransferase type-2" evidence="19">
    <location>
        <begin position="106"/>
        <end position="481"/>
    </location>
</feature>
<evidence type="ECO:0000256" key="10">
    <source>
        <dbReference type="ARBA" id="ARBA00022723"/>
    </source>
</evidence>
<evidence type="ECO:0000259" key="19">
    <source>
        <dbReference type="PROSITE" id="PS51278"/>
    </source>
</evidence>
<dbReference type="InterPro" id="IPR029055">
    <property type="entry name" value="Ntn_hydrolases_N"/>
</dbReference>
<dbReference type="GO" id="GO:0009570">
    <property type="term" value="C:chloroplast stroma"/>
    <property type="evidence" value="ECO:0007669"/>
    <property type="project" value="UniProtKB-SubCell"/>
</dbReference>
<evidence type="ECO:0000256" key="3">
    <source>
        <dbReference type="ARBA" id="ARBA00004470"/>
    </source>
</evidence>
<proteinExistence type="inferred from homology"/>
<dbReference type="Gene3D" id="3.20.20.70">
    <property type="entry name" value="Aldolase class I"/>
    <property type="match status" value="3"/>
</dbReference>
<keyword evidence="10" id="KW-0479">Metal-binding</keyword>
<dbReference type="InterPro" id="IPR006982">
    <property type="entry name" value="Glu_synth_centr_N"/>
</dbReference>
<keyword evidence="15" id="KW-0314">Glutamate biosynthesis</keyword>
<keyword evidence="16" id="KW-0003">3Fe-4S</keyword>
<dbReference type="CDD" id="cd02808">
    <property type="entry name" value="GltS_FMN"/>
    <property type="match status" value="1"/>
</dbReference>
<dbReference type="SUPFAM" id="SSF56235">
    <property type="entry name" value="N-terminal nucleophile aminohydrolases (Ntn hydrolases)"/>
    <property type="match status" value="1"/>
</dbReference>
<keyword evidence="13" id="KW-0408">Iron</keyword>
<evidence type="ECO:0000313" key="20">
    <source>
        <dbReference type="EMBL" id="CAK7340230.1"/>
    </source>
</evidence>
<keyword evidence="11" id="KW-0315">Glutamine amidotransferase</keyword>
<dbReference type="Pfam" id="PF01493">
    <property type="entry name" value="GXGXG"/>
    <property type="match status" value="1"/>
</dbReference>
<keyword evidence="21" id="KW-1185">Reference proteome</keyword>
<dbReference type="Proteomes" id="UP001314170">
    <property type="component" value="Unassembled WGS sequence"/>
</dbReference>
<evidence type="ECO:0000256" key="18">
    <source>
        <dbReference type="ARBA" id="ARBA00039085"/>
    </source>
</evidence>
<dbReference type="InterPro" id="IPR050711">
    <property type="entry name" value="ET-N_metabolism_enzyme"/>
</dbReference>
<evidence type="ECO:0000256" key="16">
    <source>
        <dbReference type="ARBA" id="ARBA00023291"/>
    </source>
</evidence>
<dbReference type="SUPFAM" id="SSF69336">
    <property type="entry name" value="Alpha subunit of glutamate synthase, C-terminal domain"/>
    <property type="match status" value="1"/>
</dbReference>
<dbReference type="CDD" id="cd00982">
    <property type="entry name" value="gltB_C"/>
    <property type="match status" value="1"/>
</dbReference>
<comment type="subcellular location">
    <subcellularLocation>
        <location evidence="3">Plastid</location>
        <location evidence="3">Chloroplast stroma</location>
    </subcellularLocation>
</comment>
<dbReference type="Gene3D" id="2.160.20.60">
    <property type="entry name" value="Glutamate synthase, alpha subunit, C-terminal domain"/>
    <property type="match status" value="1"/>
</dbReference>
<dbReference type="InterPro" id="IPR002932">
    <property type="entry name" value="Glu_synthdom"/>
</dbReference>
<dbReference type="EMBL" id="CAWUPB010001159">
    <property type="protein sequence ID" value="CAK7340230.1"/>
    <property type="molecule type" value="Genomic_DNA"/>
</dbReference>
<accession>A0AAV1RU45</accession>
<dbReference type="InterPro" id="IPR017932">
    <property type="entry name" value="GATase_2_dom"/>
</dbReference>
<evidence type="ECO:0000256" key="17">
    <source>
        <dbReference type="ARBA" id="ARBA00037928"/>
    </source>
</evidence>
<gene>
    <name evidence="20" type="ORF">DCAF_LOCUS15311</name>
</gene>
<comment type="pathway">
    <text evidence="4">Energy metabolism; nitrogen metabolism.</text>
</comment>
<evidence type="ECO:0000256" key="6">
    <source>
        <dbReference type="ARBA" id="ARBA00009716"/>
    </source>
</evidence>
<dbReference type="InterPro" id="IPR013785">
    <property type="entry name" value="Aldolase_TIM"/>
</dbReference>
<organism evidence="20 21">
    <name type="scientific">Dovyalis caffra</name>
    <dbReference type="NCBI Taxonomy" id="77055"/>
    <lineage>
        <taxon>Eukaryota</taxon>
        <taxon>Viridiplantae</taxon>
        <taxon>Streptophyta</taxon>
        <taxon>Embryophyta</taxon>
        <taxon>Tracheophyta</taxon>
        <taxon>Spermatophyta</taxon>
        <taxon>Magnoliopsida</taxon>
        <taxon>eudicotyledons</taxon>
        <taxon>Gunneridae</taxon>
        <taxon>Pentapetalae</taxon>
        <taxon>rosids</taxon>
        <taxon>fabids</taxon>
        <taxon>Malpighiales</taxon>
        <taxon>Salicaceae</taxon>
        <taxon>Flacourtieae</taxon>
        <taxon>Dovyalis</taxon>
    </lineage>
</organism>
<sequence length="1615" mass="175715">MASLQSPVVSPIPQLVNATRPNSVNKNLLFVDFVGLYCKSKRTRRRIGVSSSSSFCRFANKKKSSCPVNATFTVDRRNMSPPSSSPPDLKPQVANLEDIISERGACGVGFIANLENKPSHAIVEDALTALGCMEHRGGCGADNDSGDGAGLMTSIPWELFDKWATSEGIGSFDKLHTGVGMGLEVLGWRPVPVNMSVVGFYAKKTMPNIQQVFVRVIKEENVDDIERELYICRKLIERAANSASWGNELYFCSLSNQTIVYKGMLRSEVLGLFYSDLQNDIYKSPFAIYHRRYSTNTSPRWPLAQPMRFLGHNGEINTIQGNLNWMQSREATLKSSVWHGRENEIRPYGNPKASDSANLDSAAELLIRSGRTPEEVLMILVPEAYKNHPTLMIKYPEVVDFYDYYKGQMETWDGPALLLFSDGKTVGACLDRNGLRPARYWRTVDNFVYVASEVGVVPMDESKVTMKGRLGPGMMITVDLPGGQVYENTEVKKRVALSNPYGKWVSGNLRSLKPANFLSAPVMDNEAILKCQQAFGYSSEDVQMVIENMASQGKEPTFCMGDDIPLAILSQKPHMLYDYFKQRFAQVTNPAIDPLREGLVMSLEVNIGKRGNILEVGPENASQVILSSPVINEGELELLRKDPYLKAQVLPTFFDIRKGVEGSLEKTLYKLCEAADEAVRNGSQLLVLCDRSDDLEPTRPAIPILLAVGAVHQHLIQNGLRMSTSIVADTAHAICPYLALETCRQWRLSKRTVNLMMNGKMPTVTTEQAQKNFCKAVKYGLLKILSKMGISLLSSYCGAQIFEIYGLGKEVVDLAFCGSVSKIGGVTFDELARETLSFWVKAFSEATAKRLENYGFIQFRPGGEYHGNNPEMSKLLHKAVRQKSENAFSIYQQHLANRPVNVSGEVLRDLLEFKSDRAPIPVGKVEPATSIVQRFCTGGMSLGAISRETHEAIAIAMNRLGGKSNSGEGGEDPIRWSPLTDVVDGYSPTLPHLKGLQNGDTATSAIKQVASGRFGVTPTFLVNADQLEIKIAQGAKPGEGGQLPGKKVSAYIARLRNSKPGVPLISPPPHHDIYSIEDLAQLIYDLHQVNPKAKVSVKLVAEAGIGTVASGVAKGNADIIQTVLWLLIPAILASSKIGIFKQLLAVNEEISGHDGGTGASPISSIKHAGGPWELGLTETHQTLIENGLRERVILRVDGGFKSGVDIMMAAAMGADEYGFGSVAMIATGCVMARICHTNNCPVGVASQREELRARFPGVPGDLVNFFLYVAEEVRGMLAQLGYQKLDDVIGHTDLLRPRDISLVKTQHLNLGYILSSVGLPKLSSTDIRNQDVHTNGPVLDDVVLADPEILDAIENEKVINKTIKIYNVDRAVCGRIAGVVAKKYGDSGFAGQLNITFTGSAGQSFACFLTPGMNIRLIGEANDYVGKGMAGGELVVSPVENTGFVPEDATIVGNTCLYGATGGQVFVRGKAGERFAVRNSLAQAVVEGTGDHCCEYMTGGCVVVLGKVGRNVAAGMTGGLAYLLDEDDTLMPKVNKEIVKVQRVTAPVGQRQLKNLIEAHVEKTGSGKGTAILKEWDTYLSLFWQLVPPSEEDTPEACAAYEATSADQVTSLQSA</sequence>
<keyword evidence="9" id="KW-0288">FMN</keyword>
<name>A0AAV1RU45_9ROSI</name>
<reference evidence="20 21" key="1">
    <citation type="submission" date="2024-01" db="EMBL/GenBank/DDBJ databases">
        <authorList>
            <person name="Waweru B."/>
        </authorList>
    </citation>
    <scope>NUCLEOTIDE SEQUENCE [LARGE SCALE GENOMIC DNA]</scope>
</reference>
<dbReference type="InterPro" id="IPR002489">
    <property type="entry name" value="Glu_synth_asu_C"/>
</dbReference>
<dbReference type="PROSITE" id="PS51278">
    <property type="entry name" value="GATASE_TYPE_2"/>
    <property type="match status" value="1"/>
</dbReference>
<dbReference type="Pfam" id="PF04898">
    <property type="entry name" value="Glu_syn_central"/>
    <property type="match status" value="1"/>
</dbReference>
<dbReference type="SUPFAM" id="SSF51395">
    <property type="entry name" value="FMN-linked oxidoreductases"/>
    <property type="match status" value="1"/>
</dbReference>
<protein>
    <recommendedName>
        <fullName evidence="18">glutamate synthase (ferredoxin)</fullName>
        <ecNumber evidence="18">1.4.7.1</ecNumber>
    </recommendedName>
</protein>
<comment type="caution">
    <text evidence="20">The sequence shown here is derived from an EMBL/GenBank/DDBJ whole genome shotgun (WGS) entry which is preliminary data.</text>
</comment>
<comment type="similarity">
    <text evidence="6">Belongs to the glutamate synthase family.</text>
</comment>
<dbReference type="PANTHER" id="PTHR11938">
    <property type="entry name" value="FAD NADPH DEHYDROGENASE/OXIDOREDUCTASE"/>
    <property type="match status" value="1"/>
</dbReference>
<evidence type="ECO:0000256" key="9">
    <source>
        <dbReference type="ARBA" id="ARBA00022643"/>
    </source>
</evidence>
<evidence type="ECO:0000313" key="21">
    <source>
        <dbReference type="Proteomes" id="UP001314170"/>
    </source>
</evidence>
<dbReference type="FunFam" id="2.160.20.60:FF:000003">
    <property type="entry name" value="Ferredoxin-dependent glutamate synthase, chloroplastic"/>
    <property type="match status" value="1"/>
</dbReference>
<dbReference type="GO" id="GO:0019676">
    <property type="term" value="P:ammonia assimilation cycle"/>
    <property type="evidence" value="ECO:0007669"/>
    <property type="project" value="TreeGrafter"/>
</dbReference>
<dbReference type="EC" id="1.4.7.1" evidence="18"/>
<evidence type="ECO:0000256" key="15">
    <source>
        <dbReference type="ARBA" id="ARBA00023164"/>
    </source>
</evidence>
<comment type="cofactor">
    <cofactor evidence="2">
        <name>[3Fe-4S] cluster</name>
        <dbReference type="ChEBI" id="CHEBI:21137"/>
    </cofactor>
</comment>
<dbReference type="InterPro" id="IPR036485">
    <property type="entry name" value="Glu_synth_asu_C_sf"/>
</dbReference>
<dbReference type="Pfam" id="PF00310">
    <property type="entry name" value="GATase_2"/>
    <property type="match status" value="2"/>
</dbReference>
<evidence type="ECO:0000256" key="1">
    <source>
        <dbReference type="ARBA" id="ARBA00001917"/>
    </source>
</evidence>
<dbReference type="GO" id="GO:0046872">
    <property type="term" value="F:metal ion binding"/>
    <property type="evidence" value="ECO:0007669"/>
    <property type="project" value="UniProtKB-KW"/>
</dbReference>
<evidence type="ECO:0000256" key="12">
    <source>
        <dbReference type="ARBA" id="ARBA00023002"/>
    </source>
</evidence>
<evidence type="ECO:0000256" key="11">
    <source>
        <dbReference type="ARBA" id="ARBA00022962"/>
    </source>
</evidence>
<comment type="pathway">
    <text evidence="5">Nitrogen metabolism.</text>
</comment>
<dbReference type="Gene3D" id="3.60.20.10">
    <property type="entry name" value="Glutamine Phosphoribosylpyrophosphate, subunit 1, domain 1"/>
    <property type="match status" value="2"/>
</dbReference>
<comment type="cofactor">
    <cofactor evidence="1">
        <name>FMN</name>
        <dbReference type="ChEBI" id="CHEBI:58210"/>
    </cofactor>
</comment>
<keyword evidence="7" id="KW-0028">Amino-acid biosynthesis</keyword>
<dbReference type="Pfam" id="PF01645">
    <property type="entry name" value="Glu_synthase"/>
    <property type="match status" value="2"/>
</dbReference>
<dbReference type="PANTHER" id="PTHR11938:SF133">
    <property type="entry name" value="GLUTAMATE SYNTHASE (NADH)"/>
    <property type="match status" value="1"/>
</dbReference>
<dbReference type="FunFam" id="3.20.20.70:FF:000084">
    <property type="entry name" value="Ferredoxin-dependent glutamate synthase, chloroplastic"/>
    <property type="match status" value="1"/>
</dbReference>
<dbReference type="GO" id="GO:0051538">
    <property type="term" value="F:3 iron, 4 sulfur cluster binding"/>
    <property type="evidence" value="ECO:0007669"/>
    <property type="project" value="UniProtKB-KW"/>
</dbReference>
<evidence type="ECO:0000256" key="14">
    <source>
        <dbReference type="ARBA" id="ARBA00023014"/>
    </source>
</evidence>
<dbReference type="CDD" id="cd00713">
    <property type="entry name" value="GltS"/>
    <property type="match status" value="1"/>
</dbReference>
<dbReference type="GO" id="GO:0016041">
    <property type="term" value="F:glutamate synthase (ferredoxin) activity"/>
    <property type="evidence" value="ECO:0007669"/>
    <property type="project" value="UniProtKB-EC"/>
</dbReference>
<keyword evidence="8" id="KW-0285">Flavoprotein</keyword>
<comment type="pathway">
    <text evidence="17">Amino-acid biosynthesis; L-glutamate biosynthesis via GLT pathway; L-glutamate from 2-oxoglutarate and L-glutamine (ferredoxin route): step 1/1.</text>
</comment>
<evidence type="ECO:0000256" key="4">
    <source>
        <dbReference type="ARBA" id="ARBA00004802"/>
    </source>
</evidence>
<evidence type="ECO:0000256" key="8">
    <source>
        <dbReference type="ARBA" id="ARBA00022630"/>
    </source>
</evidence>
<evidence type="ECO:0000256" key="7">
    <source>
        <dbReference type="ARBA" id="ARBA00022605"/>
    </source>
</evidence>
<evidence type="ECO:0000256" key="13">
    <source>
        <dbReference type="ARBA" id="ARBA00023004"/>
    </source>
</evidence>
<dbReference type="FunFam" id="3.20.20.70:FF:000127">
    <property type="entry name" value="Ferredoxin-dependent glutamate synthase, chloroplastic"/>
    <property type="match status" value="1"/>
</dbReference>
<evidence type="ECO:0000256" key="5">
    <source>
        <dbReference type="ARBA" id="ARBA00004909"/>
    </source>
</evidence>
<evidence type="ECO:0000256" key="2">
    <source>
        <dbReference type="ARBA" id="ARBA00001927"/>
    </source>
</evidence>
<keyword evidence="14" id="KW-0411">Iron-sulfur</keyword>
<keyword evidence="12" id="KW-0560">Oxidoreductase</keyword>